<dbReference type="GO" id="GO:0052717">
    <property type="term" value="F:tRNA-specific adenosine-34 deaminase activity"/>
    <property type="evidence" value="ECO:0007669"/>
    <property type="project" value="UniProtKB-EC"/>
</dbReference>
<name>A0A2S5REY1_9MOLU</name>
<dbReference type="STRING" id="1399797.GCA_000518285_01420"/>
<proteinExistence type="predicted"/>
<evidence type="ECO:0000313" key="5">
    <source>
        <dbReference type="Proteomes" id="UP000237865"/>
    </source>
</evidence>
<dbReference type="RefSeq" id="WP_028126811.1">
    <property type="nucleotide sequence ID" value="NZ_PHNE01000001.1"/>
</dbReference>
<evidence type="ECO:0000256" key="2">
    <source>
        <dbReference type="ARBA" id="ARBA00022833"/>
    </source>
</evidence>
<dbReference type="PANTHER" id="PTHR11079">
    <property type="entry name" value="CYTOSINE DEAMINASE FAMILY MEMBER"/>
    <property type="match status" value="1"/>
</dbReference>
<dbReference type="PANTHER" id="PTHR11079:SF179">
    <property type="entry name" value="TRNA(ADENINE(34)) DEAMINASE, CHLOROPLASTIC"/>
    <property type="match status" value="1"/>
</dbReference>
<protein>
    <submittedName>
        <fullName evidence="4">tRNA-specific adenosine deaminase</fullName>
    </submittedName>
</protein>
<dbReference type="AlphaFoldDB" id="A0A2S5REY1"/>
<dbReference type="GO" id="GO:0008270">
    <property type="term" value="F:zinc ion binding"/>
    <property type="evidence" value="ECO:0007669"/>
    <property type="project" value="InterPro"/>
</dbReference>
<keyword evidence="1" id="KW-0479">Metal-binding</keyword>
<dbReference type="SUPFAM" id="SSF53927">
    <property type="entry name" value="Cytidine deaminase-like"/>
    <property type="match status" value="1"/>
</dbReference>
<dbReference type="EMBL" id="PHNE01000001">
    <property type="protein sequence ID" value="PPE05886.1"/>
    <property type="molecule type" value="Genomic_DNA"/>
</dbReference>
<dbReference type="PROSITE" id="PS00903">
    <property type="entry name" value="CYT_DCMP_DEAMINASES_1"/>
    <property type="match status" value="1"/>
</dbReference>
<evidence type="ECO:0000313" key="4">
    <source>
        <dbReference type="EMBL" id="PPE05886.1"/>
    </source>
</evidence>
<comment type="caution">
    <text evidence="4">The sequence shown here is derived from an EMBL/GenBank/DDBJ whole genome shotgun (WGS) entry which is preliminary data.</text>
</comment>
<accession>A0A2S5REY1</accession>
<dbReference type="InterPro" id="IPR016192">
    <property type="entry name" value="APOBEC/CMP_deaminase_Zn-bd"/>
</dbReference>
<evidence type="ECO:0000259" key="3">
    <source>
        <dbReference type="PROSITE" id="PS51747"/>
    </source>
</evidence>
<dbReference type="Pfam" id="PF00383">
    <property type="entry name" value="dCMP_cyt_deam_1"/>
    <property type="match status" value="1"/>
</dbReference>
<dbReference type="Proteomes" id="UP000237865">
    <property type="component" value="Unassembled WGS sequence"/>
</dbReference>
<feature type="domain" description="CMP/dCMP-type deaminase" evidence="3">
    <location>
        <begin position="4"/>
        <end position="111"/>
    </location>
</feature>
<dbReference type="InterPro" id="IPR002125">
    <property type="entry name" value="CMP_dCMP_dom"/>
</dbReference>
<evidence type="ECO:0000256" key="1">
    <source>
        <dbReference type="ARBA" id="ARBA00022723"/>
    </source>
</evidence>
<keyword evidence="2" id="KW-0862">Zinc</keyword>
<dbReference type="GO" id="GO:0002100">
    <property type="term" value="P:tRNA wobble adenosine to inosine editing"/>
    <property type="evidence" value="ECO:0007669"/>
    <property type="project" value="InterPro"/>
</dbReference>
<sequence length="145" mass="16602">MTDQQFSFLMQVIEKTKKHNDVPVSAIIVDQQNNIVSFGVNKCERKSEITAHAEIVAINKLSKKIKSLNLNEYKIISTLEPCVMCYGAIKQAKIQNVEYILDGTKYGVLKNLCINDIKFTLRKVGTKDQTKNCQEKIESFFKKLR</sequence>
<gene>
    <name evidence="4" type="primary">tadA</name>
    <name evidence="4" type="ORF">ELUCI_v1c01740</name>
</gene>
<dbReference type="PROSITE" id="PS51747">
    <property type="entry name" value="CYT_DCMP_DEAMINASES_2"/>
    <property type="match status" value="1"/>
</dbReference>
<reference evidence="4 5" key="1">
    <citation type="submission" date="2017-11" db="EMBL/GenBank/DDBJ databases">
        <title>Genome sequence of Entomoplasma lucivorax PIPN-2 (ATCC 49196).</title>
        <authorList>
            <person name="Lo W.-S."/>
            <person name="Gasparich G.E."/>
            <person name="Kuo C.-H."/>
        </authorList>
    </citation>
    <scope>NUCLEOTIDE SEQUENCE [LARGE SCALE GENOMIC DNA]</scope>
    <source>
        <strain evidence="4 5">PIPN-2</strain>
    </source>
</reference>
<dbReference type="InterPro" id="IPR016193">
    <property type="entry name" value="Cytidine_deaminase-like"/>
</dbReference>
<keyword evidence="5" id="KW-1185">Reference proteome</keyword>
<dbReference type="CDD" id="cd01285">
    <property type="entry name" value="nucleoside_deaminase"/>
    <property type="match status" value="1"/>
</dbReference>
<dbReference type="Gene3D" id="3.40.140.10">
    <property type="entry name" value="Cytidine Deaminase, domain 2"/>
    <property type="match status" value="1"/>
</dbReference>
<organism evidence="4 5">
    <name type="scientific">Williamsoniiplasma lucivorax</name>
    <dbReference type="NCBI Taxonomy" id="209274"/>
    <lineage>
        <taxon>Bacteria</taxon>
        <taxon>Bacillati</taxon>
        <taxon>Mycoplasmatota</taxon>
        <taxon>Mollicutes</taxon>
        <taxon>Entomoplasmatales</taxon>
        <taxon>Williamsoniiplasma</taxon>
    </lineage>
</organism>